<dbReference type="Pfam" id="PF13843">
    <property type="entry name" value="DDE_Tnp_1_7"/>
    <property type="match status" value="1"/>
</dbReference>
<accession>A0AAV8WNU1</accession>
<feature type="domain" description="PiggyBac transposable element-derived protein" evidence="1">
    <location>
        <begin position="13"/>
        <end position="175"/>
    </location>
</feature>
<comment type="caution">
    <text evidence="2">The sequence shown here is derived from an EMBL/GenBank/DDBJ whole genome shotgun (WGS) entry which is preliminary data.</text>
</comment>
<reference evidence="2" key="1">
    <citation type="journal article" date="2023" name="Insect Mol. Biol.">
        <title>Genome sequencing provides insights into the evolution of gene families encoding plant cell wall-degrading enzymes in longhorned beetles.</title>
        <authorList>
            <person name="Shin N.R."/>
            <person name="Okamura Y."/>
            <person name="Kirsch R."/>
            <person name="Pauchet Y."/>
        </authorList>
    </citation>
    <scope>NUCLEOTIDE SEQUENCE</scope>
    <source>
        <strain evidence="2">RBIC_L_NR</strain>
    </source>
</reference>
<dbReference type="PANTHER" id="PTHR46599">
    <property type="entry name" value="PIGGYBAC TRANSPOSABLE ELEMENT-DERIVED PROTEIN 4"/>
    <property type="match status" value="1"/>
</dbReference>
<sequence length="175" mass="20253">MAQLTNIKSNDPNIGISGNIVMTLMKDYLDKGRILYTDNWYTSPALYSLLHAHKTNACGTVKKKSGKNMPKFTEKLQRGEMTFQSSKECLCIKWYYKREIHMLTTNHSYGMTATGKQDRKIKQDILKPDSVLDYNKNMGAVDRSDMLLSSIESVRKIKKWYRKLCFHLLDLCVLN</sequence>
<dbReference type="PANTHER" id="PTHR46599:SF3">
    <property type="entry name" value="PIGGYBAC TRANSPOSABLE ELEMENT-DERIVED PROTEIN 4"/>
    <property type="match status" value="1"/>
</dbReference>
<gene>
    <name evidence="2" type="ORF">NQ314_018992</name>
</gene>
<dbReference type="AlphaFoldDB" id="A0AAV8WNU1"/>
<dbReference type="Proteomes" id="UP001162156">
    <property type="component" value="Unassembled WGS sequence"/>
</dbReference>
<dbReference type="InterPro" id="IPR029526">
    <property type="entry name" value="PGBD"/>
</dbReference>
<dbReference type="EMBL" id="JANEYF010005379">
    <property type="protein sequence ID" value="KAJ8928450.1"/>
    <property type="molecule type" value="Genomic_DNA"/>
</dbReference>
<evidence type="ECO:0000259" key="1">
    <source>
        <dbReference type="Pfam" id="PF13843"/>
    </source>
</evidence>
<protein>
    <recommendedName>
        <fullName evidence="1">PiggyBac transposable element-derived protein domain-containing protein</fullName>
    </recommendedName>
</protein>
<evidence type="ECO:0000313" key="2">
    <source>
        <dbReference type="EMBL" id="KAJ8928450.1"/>
    </source>
</evidence>
<name>A0AAV8WNU1_9CUCU</name>
<proteinExistence type="predicted"/>
<organism evidence="2 3">
    <name type="scientific">Rhamnusium bicolor</name>
    <dbReference type="NCBI Taxonomy" id="1586634"/>
    <lineage>
        <taxon>Eukaryota</taxon>
        <taxon>Metazoa</taxon>
        <taxon>Ecdysozoa</taxon>
        <taxon>Arthropoda</taxon>
        <taxon>Hexapoda</taxon>
        <taxon>Insecta</taxon>
        <taxon>Pterygota</taxon>
        <taxon>Neoptera</taxon>
        <taxon>Endopterygota</taxon>
        <taxon>Coleoptera</taxon>
        <taxon>Polyphaga</taxon>
        <taxon>Cucujiformia</taxon>
        <taxon>Chrysomeloidea</taxon>
        <taxon>Cerambycidae</taxon>
        <taxon>Lepturinae</taxon>
        <taxon>Rhagiini</taxon>
        <taxon>Rhamnusium</taxon>
    </lineage>
</organism>
<evidence type="ECO:0000313" key="3">
    <source>
        <dbReference type="Proteomes" id="UP001162156"/>
    </source>
</evidence>
<keyword evidence="3" id="KW-1185">Reference proteome</keyword>